<proteinExistence type="inferred from homology"/>
<feature type="transmembrane region" description="Helical" evidence="8">
    <location>
        <begin position="371"/>
        <end position="394"/>
    </location>
</feature>
<evidence type="ECO:0000256" key="6">
    <source>
        <dbReference type="ARBA" id="ARBA00023136"/>
    </source>
</evidence>
<feature type="transmembrane region" description="Helical" evidence="8">
    <location>
        <begin position="401"/>
        <end position="422"/>
    </location>
</feature>
<dbReference type="InterPro" id="IPR005828">
    <property type="entry name" value="MFS_sugar_transport-like"/>
</dbReference>
<keyword evidence="11" id="KW-1185">Reference proteome</keyword>
<feature type="transmembrane region" description="Helical" evidence="8">
    <location>
        <begin position="337"/>
        <end position="359"/>
    </location>
</feature>
<dbReference type="EMBL" id="MBFS01000230">
    <property type="protein sequence ID" value="PVV03474.1"/>
    <property type="molecule type" value="Genomic_DNA"/>
</dbReference>
<reference evidence="10 11" key="1">
    <citation type="journal article" date="2018" name="MBio">
        <title>Comparative Genomics Reveals the Core Gene Toolbox for the Fungus-Insect Symbiosis.</title>
        <authorList>
            <person name="Wang Y."/>
            <person name="Stata M."/>
            <person name="Wang W."/>
            <person name="Stajich J.E."/>
            <person name="White M.M."/>
            <person name="Moncalvo J.M."/>
        </authorList>
    </citation>
    <scope>NUCLEOTIDE SEQUENCE [LARGE SCALE GENOMIC DNA]</scope>
    <source>
        <strain evidence="10 11">SC-DP-2</strain>
    </source>
</reference>
<dbReference type="PANTHER" id="PTHR23503">
    <property type="entry name" value="SOLUTE CARRIER FAMILY 2"/>
    <property type="match status" value="1"/>
</dbReference>
<dbReference type="Gene3D" id="1.20.1250.20">
    <property type="entry name" value="MFS general substrate transporter like domains"/>
    <property type="match status" value="1"/>
</dbReference>
<dbReference type="GO" id="GO:0016020">
    <property type="term" value="C:membrane"/>
    <property type="evidence" value="ECO:0007669"/>
    <property type="project" value="UniProtKB-SubCell"/>
</dbReference>
<evidence type="ECO:0000256" key="7">
    <source>
        <dbReference type="SAM" id="MobiDB-lite"/>
    </source>
</evidence>
<dbReference type="PRINTS" id="PR00171">
    <property type="entry name" value="SUGRTRNSPORT"/>
</dbReference>
<dbReference type="PROSITE" id="PS50850">
    <property type="entry name" value="MFS"/>
    <property type="match status" value="1"/>
</dbReference>
<dbReference type="STRING" id="133381.A0A2T9ZFV7"/>
<feature type="region of interest" description="Disordered" evidence="7">
    <location>
        <begin position="276"/>
        <end position="315"/>
    </location>
</feature>
<evidence type="ECO:0000256" key="1">
    <source>
        <dbReference type="ARBA" id="ARBA00004141"/>
    </source>
</evidence>
<dbReference type="OrthoDB" id="4540492at2759"/>
<gene>
    <name evidence="10" type="ORF">BB560_002059</name>
</gene>
<evidence type="ECO:0000256" key="8">
    <source>
        <dbReference type="SAM" id="Phobius"/>
    </source>
</evidence>
<dbReference type="SUPFAM" id="SSF103473">
    <property type="entry name" value="MFS general substrate transporter"/>
    <property type="match status" value="1"/>
</dbReference>
<feature type="transmembrane region" description="Helical" evidence="8">
    <location>
        <begin position="47"/>
        <end position="67"/>
    </location>
</feature>
<comment type="subcellular location">
    <subcellularLocation>
        <location evidence="1">Membrane</location>
        <topology evidence="1">Multi-pass membrane protein</topology>
    </subcellularLocation>
</comment>
<evidence type="ECO:0000256" key="4">
    <source>
        <dbReference type="ARBA" id="ARBA00022692"/>
    </source>
</evidence>
<dbReference type="InterPro" id="IPR036259">
    <property type="entry name" value="MFS_trans_sf"/>
</dbReference>
<feature type="compositionally biased region" description="Polar residues" evidence="7">
    <location>
        <begin position="29"/>
        <end position="39"/>
    </location>
</feature>
<dbReference type="InterPro" id="IPR003663">
    <property type="entry name" value="Sugar/inositol_transpt"/>
</dbReference>
<dbReference type="InterPro" id="IPR020846">
    <property type="entry name" value="MFS_dom"/>
</dbReference>
<feature type="transmembrane region" description="Helical" evidence="8">
    <location>
        <begin position="164"/>
        <end position="181"/>
    </location>
</feature>
<keyword evidence="5 8" id="KW-1133">Transmembrane helix</keyword>
<dbReference type="PANTHER" id="PTHR23503:SF8">
    <property type="entry name" value="FACILITATED GLUCOSE TRANSPORTER PROTEIN 1"/>
    <property type="match status" value="1"/>
</dbReference>
<dbReference type="AlphaFoldDB" id="A0A2T9ZFV7"/>
<feature type="transmembrane region" description="Helical" evidence="8">
    <location>
        <begin position="221"/>
        <end position="243"/>
    </location>
</feature>
<feature type="compositionally biased region" description="Polar residues" evidence="7">
    <location>
        <begin position="277"/>
        <end position="288"/>
    </location>
</feature>
<dbReference type="Pfam" id="PF00083">
    <property type="entry name" value="Sugar_tr"/>
    <property type="match status" value="1"/>
</dbReference>
<dbReference type="GO" id="GO:0015149">
    <property type="term" value="F:hexose transmembrane transporter activity"/>
    <property type="evidence" value="ECO:0007669"/>
    <property type="project" value="TreeGrafter"/>
</dbReference>
<evidence type="ECO:0000256" key="2">
    <source>
        <dbReference type="ARBA" id="ARBA00010992"/>
    </source>
</evidence>
<dbReference type="InterPro" id="IPR045263">
    <property type="entry name" value="GLUT"/>
</dbReference>
<feature type="transmembrane region" description="Helical" evidence="8">
    <location>
        <begin position="104"/>
        <end position="125"/>
    </location>
</feature>
<feature type="domain" description="Major facilitator superfamily (MFS) profile" evidence="9">
    <location>
        <begin position="54"/>
        <end position="517"/>
    </location>
</feature>
<evidence type="ECO:0000259" key="9">
    <source>
        <dbReference type="PROSITE" id="PS50850"/>
    </source>
</evidence>
<dbReference type="InterPro" id="IPR005829">
    <property type="entry name" value="Sugar_transporter_CS"/>
</dbReference>
<keyword evidence="6 8" id="KW-0472">Membrane</keyword>
<feature type="region of interest" description="Disordered" evidence="7">
    <location>
        <begin position="1"/>
        <end position="39"/>
    </location>
</feature>
<evidence type="ECO:0000313" key="11">
    <source>
        <dbReference type="Proteomes" id="UP000245609"/>
    </source>
</evidence>
<feature type="transmembrane region" description="Helical" evidence="8">
    <location>
        <begin position="137"/>
        <end position="158"/>
    </location>
</feature>
<feature type="transmembrane region" description="Helical" evidence="8">
    <location>
        <begin position="493"/>
        <end position="512"/>
    </location>
</feature>
<evidence type="ECO:0000256" key="3">
    <source>
        <dbReference type="ARBA" id="ARBA00022448"/>
    </source>
</evidence>
<sequence length="530" mass="58708">MNREQDSSQLTPILGDPALSASSSSSAAQNHPSHMKPSNSDLANQRITLFCLKCAFIVALTPLQFGYKMSELNIIKDSIVECSSDTSKDFHWSLPRCLPMADSVFAFATSVFALAGLFGSLLAGYLCDRFGRKRSLFITQLILFVGVTIQTFSLSPAILVVGRFVSGFGSGVCLVAAPMYLTEIAPPKRRGALNLLTQFGIVIGVVLGMIMGYFFRVGNRWRMVFFIAMAICIVNFFLLFFIVESPKYLHHLGRESDAIAVLKRLRQVDEVSEEFDSWNTTETPVQTNSPSFSQGASSSAQSITTPTGSPKIGSPNSAQKKINIFNIFRIRKYRQPLFLVFALMAGQQLTGVNAVTFYSNSIFQKYYSDKTSSILTIIFGVVNAISTVPPIFLVERVGRRFLLLFSSIMMFICLILLCIGVLKNNPALSVTGVFSSVSAFEFGLGPLPLLLSTELFDTKAVATGNSFTLSINWTFTFVVGVTFFSLQHAIGDYIFVLYASFLFVFTLIYFFLLPETKHKTFEEVSREFVF</sequence>
<feature type="transmembrane region" description="Helical" evidence="8">
    <location>
        <begin position="428"/>
        <end position="451"/>
    </location>
</feature>
<evidence type="ECO:0000313" key="10">
    <source>
        <dbReference type="EMBL" id="PVV03474.1"/>
    </source>
</evidence>
<feature type="transmembrane region" description="Helical" evidence="8">
    <location>
        <begin position="193"/>
        <end position="215"/>
    </location>
</feature>
<feature type="compositionally biased region" description="Polar residues" evidence="7">
    <location>
        <begin position="303"/>
        <end position="315"/>
    </location>
</feature>
<feature type="compositionally biased region" description="Low complexity" evidence="7">
    <location>
        <begin position="289"/>
        <end position="302"/>
    </location>
</feature>
<accession>A0A2T9ZFV7</accession>
<keyword evidence="4 8" id="KW-0812">Transmembrane</keyword>
<name>A0A2T9ZFV7_9FUNG</name>
<keyword evidence="3" id="KW-0813">Transport</keyword>
<protein>
    <recommendedName>
        <fullName evidence="9">Major facilitator superfamily (MFS) profile domain-containing protein</fullName>
    </recommendedName>
</protein>
<dbReference type="Proteomes" id="UP000245609">
    <property type="component" value="Unassembled WGS sequence"/>
</dbReference>
<evidence type="ECO:0000256" key="5">
    <source>
        <dbReference type="ARBA" id="ARBA00022989"/>
    </source>
</evidence>
<comment type="similarity">
    <text evidence="2">Belongs to the major facilitator superfamily. Sugar transporter (TC 2.A.1.1) family.</text>
</comment>
<comment type="caution">
    <text evidence="10">The sequence shown here is derived from an EMBL/GenBank/DDBJ whole genome shotgun (WGS) entry which is preliminary data.</text>
</comment>
<dbReference type="PROSITE" id="PS00217">
    <property type="entry name" value="SUGAR_TRANSPORT_2"/>
    <property type="match status" value="1"/>
</dbReference>
<feature type="transmembrane region" description="Helical" evidence="8">
    <location>
        <begin position="463"/>
        <end position="487"/>
    </location>
</feature>
<organism evidence="10 11">
    <name type="scientific">Smittium megazygosporum</name>
    <dbReference type="NCBI Taxonomy" id="133381"/>
    <lineage>
        <taxon>Eukaryota</taxon>
        <taxon>Fungi</taxon>
        <taxon>Fungi incertae sedis</taxon>
        <taxon>Zoopagomycota</taxon>
        <taxon>Kickxellomycotina</taxon>
        <taxon>Harpellomycetes</taxon>
        <taxon>Harpellales</taxon>
        <taxon>Legeriomycetaceae</taxon>
        <taxon>Smittium</taxon>
    </lineage>
</organism>